<dbReference type="AlphaFoldDB" id="A0A1H3RJH0"/>
<gene>
    <name evidence="12" type="ORF">SAMN05216554_2857</name>
</gene>
<dbReference type="STRING" id="381665.SAMN05216554_2857"/>
<dbReference type="PANTHER" id="PTHR45526">
    <property type="entry name" value="TRANSCRIPTIONAL REGULATORY PROTEIN DPIA"/>
    <property type="match status" value="1"/>
</dbReference>
<evidence type="ECO:0000256" key="8">
    <source>
        <dbReference type="ARBA" id="ARBA00023163"/>
    </source>
</evidence>
<keyword evidence="5 9" id="KW-0805">Transcription regulation</keyword>
<evidence type="ECO:0000256" key="7">
    <source>
        <dbReference type="ARBA" id="ARBA00023159"/>
    </source>
</evidence>
<dbReference type="InterPro" id="IPR013196">
    <property type="entry name" value="HTH_11"/>
</dbReference>
<dbReference type="Pfam" id="PF00072">
    <property type="entry name" value="Response_reg"/>
    <property type="match status" value="1"/>
</dbReference>
<comment type="subcellular location">
    <subcellularLocation>
        <location evidence="1 9">Cytoplasm</location>
    </subcellularLocation>
</comment>
<dbReference type="InterPro" id="IPR001789">
    <property type="entry name" value="Sig_transdc_resp-reg_receiver"/>
</dbReference>
<dbReference type="InterPro" id="IPR011006">
    <property type="entry name" value="CheY-like_superfamily"/>
</dbReference>
<dbReference type="GO" id="GO:0003677">
    <property type="term" value="F:DNA binding"/>
    <property type="evidence" value="ECO:0007669"/>
    <property type="project" value="UniProtKB-KW"/>
</dbReference>
<keyword evidence="8 9" id="KW-0804">Transcription</keyword>
<dbReference type="GO" id="GO:0000156">
    <property type="term" value="F:phosphorelay response regulator activity"/>
    <property type="evidence" value="ECO:0007669"/>
    <property type="project" value="TreeGrafter"/>
</dbReference>
<dbReference type="Pfam" id="PF08279">
    <property type="entry name" value="HTH_11"/>
    <property type="match status" value="1"/>
</dbReference>
<dbReference type="SUPFAM" id="SSF46785">
    <property type="entry name" value="Winged helix' DNA-binding domain"/>
    <property type="match status" value="1"/>
</dbReference>
<keyword evidence="6 9" id="KW-0238">DNA-binding</keyword>
<dbReference type="SMART" id="SM00448">
    <property type="entry name" value="REC"/>
    <property type="match status" value="1"/>
</dbReference>
<evidence type="ECO:0000313" key="13">
    <source>
        <dbReference type="Proteomes" id="UP000198891"/>
    </source>
</evidence>
<evidence type="ECO:0000259" key="11">
    <source>
        <dbReference type="PROSITE" id="PS50110"/>
    </source>
</evidence>
<sequence length="233" mass="25085">MSPLRVLVVDDEPITAEAHAAYLARLEGFEVAGIAENGAQAVRLLQASAAASGAGRIDLVLLDMNLPDVHGIELCRHLRSVGVDVDVIAVTAVRDIAVVRAAVSLGIVQYLIKPFAFPVFAEKLNGYRAFRSGLGEVEGVTTQDDVDQSFASLRTESTPVLDKGLAPDTRASIIAALRATDSALSASEVASELRISRVTARRYLENLAASGTVERAPRYGQPGRPEFEYRWRR</sequence>
<reference evidence="12 13" key="1">
    <citation type="submission" date="2016-10" db="EMBL/GenBank/DDBJ databases">
        <authorList>
            <person name="de Groot N.N."/>
        </authorList>
    </citation>
    <scope>NUCLEOTIDE SEQUENCE [LARGE SCALE GENOMIC DNA]</scope>
    <source>
        <strain evidence="12 13">CGMCC 4.3491</strain>
    </source>
</reference>
<dbReference type="GO" id="GO:0003700">
    <property type="term" value="F:DNA-binding transcription factor activity"/>
    <property type="evidence" value="ECO:0007669"/>
    <property type="project" value="InterPro"/>
</dbReference>
<evidence type="ECO:0000256" key="2">
    <source>
        <dbReference type="ARBA" id="ARBA00022490"/>
    </source>
</evidence>
<keyword evidence="2 9" id="KW-0963">Cytoplasm</keyword>
<dbReference type="InterPro" id="IPR036388">
    <property type="entry name" value="WH-like_DNA-bd_sf"/>
</dbReference>
<accession>A0A1H3RJH0</accession>
<feature type="domain" description="Response regulatory" evidence="11">
    <location>
        <begin position="5"/>
        <end position="128"/>
    </location>
</feature>
<dbReference type="Gene3D" id="3.40.50.2300">
    <property type="match status" value="1"/>
</dbReference>
<dbReference type="PANTHER" id="PTHR45526:SF1">
    <property type="entry name" value="TRANSCRIPTIONAL REGULATORY PROTEIN DCUR-RELATED"/>
    <property type="match status" value="1"/>
</dbReference>
<evidence type="ECO:0000256" key="3">
    <source>
        <dbReference type="ARBA" id="ARBA00022553"/>
    </source>
</evidence>
<feature type="modified residue" description="4-aspartylphosphate" evidence="10">
    <location>
        <position position="63"/>
    </location>
</feature>
<dbReference type="InterPro" id="IPR011991">
    <property type="entry name" value="ArsR-like_HTH"/>
</dbReference>
<dbReference type="GO" id="GO:0005737">
    <property type="term" value="C:cytoplasm"/>
    <property type="evidence" value="ECO:0007669"/>
    <property type="project" value="UniProtKB-SubCell"/>
</dbReference>
<evidence type="ECO:0000256" key="9">
    <source>
        <dbReference type="PIRNR" id="PIRNR006171"/>
    </source>
</evidence>
<evidence type="ECO:0000256" key="4">
    <source>
        <dbReference type="ARBA" id="ARBA00023012"/>
    </source>
</evidence>
<dbReference type="OrthoDB" id="7187989at2"/>
<keyword evidence="4 9" id="KW-0902">Two-component regulatory system</keyword>
<keyword evidence="7 9" id="KW-0010">Activator</keyword>
<evidence type="ECO:0000256" key="10">
    <source>
        <dbReference type="PROSITE-ProRule" id="PRU00169"/>
    </source>
</evidence>
<dbReference type="InterPro" id="IPR036390">
    <property type="entry name" value="WH_DNA-bd_sf"/>
</dbReference>
<evidence type="ECO:0000313" key="12">
    <source>
        <dbReference type="EMBL" id="SDZ25837.1"/>
    </source>
</evidence>
<dbReference type="InterPro" id="IPR051271">
    <property type="entry name" value="2C-system_Tx_regulators"/>
</dbReference>
<proteinExistence type="predicted"/>
<dbReference type="RefSeq" id="WP_092554952.1">
    <property type="nucleotide sequence ID" value="NZ_FNPZ01000003.1"/>
</dbReference>
<name>A0A1H3RJH0_9MICO</name>
<organism evidence="12 13">
    <name type="scientific">Herbiconiux ginsengi</name>
    <dbReference type="NCBI Taxonomy" id="381665"/>
    <lineage>
        <taxon>Bacteria</taxon>
        <taxon>Bacillati</taxon>
        <taxon>Actinomycetota</taxon>
        <taxon>Actinomycetes</taxon>
        <taxon>Micrococcales</taxon>
        <taxon>Microbacteriaceae</taxon>
        <taxon>Herbiconiux</taxon>
    </lineage>
</organism>
<evidence type="ECO:0000256" key="6">
    <source>
        <dbReference type="ARBA" id="ARBA00023125"/>
    </source>
</evidence>
<dbReference type="SUPFAM" id="SSF52172">
    <property type="entry name" value="CheY-like"/>
    <property type="match status" value="1"/>
</dbReference>
<keyword evidence="13" id="KW-1185">Reference proteome</keyword>
<dbReference type="Proteomes" id="UP000198891">
    <property type="component" value="Unassembled WGS sequence"/>
</dbReference>
<evidence type="ECO:0000256" key="1">
    <source>
        <dbReference type="ARBA" id="ARBA00004496"/>
    </source>
</evidence>
<keyword evidence="3 10" id="KW-0597">Phosphoprotein</keyword>
<dbReference type="PIRSF" id="PIRSF006171">
    <property type="entry name" value="RR_citrat_malat"/>
    <property type="match status" value="1"/>
</dbReference>
<evidence type="ECO:0000256" key="5">
    <source>
        <dbReference type="ARBA" id="ARBA00023015"/>
    </source>
</evidence>
<dbReference type="EMBL" id="FNPZ01000003">
    <property type="protein sequence ID" value="SDZ25837.1"/>
    <property type="molecule type" value="Genomic_DNA"/>
</dbReference>
<dbReference type="CDD" id="cd00090">
    <property type="entry name" value="HTH_ARSR"/>
    <property type="match status" value="1"/>
</dbReference>
<dbReference type="InterPro" id="IPR024187">
    <property type="entry name" value="Sig_transdc_resp-reg_cit/mal"/>
</dbReference>
<dbReference type="PROSITE" id="PS50110">
    <property type="entry name" value="RESPONSE_REGULATORY"/>
    <property type="match status" value="1"/>
</dbReference>
<protein>
    <recommendedName>
        <fullName evidence="9">Transcriptional regulatory protein</fullName>
    </recommendedName>
</protein>
<dbReference type="Gene3D" id="1.10.10.10">
    <property type="entry name" value="Winged helix-like DNA-binding domain superfamily/Winged helix DNA-binding domain"/>
    <property type="match status" value="1"/>
</dbReference>